<organism evidence="2 3">
    <name type="scientific">Vogesella facilis</name>
    <dbReference type="NCBI Taxonomy" id="1655232"/>
    <lineage>
        <taxon>Bacteria</taxon>
        <taxon>Pseudomonadati</taxon>
        <taxon>Pseudomonadota</taxon>
        <taxon>Betaproteobacteria</taxon>
        <taxon>Neisseriales</taxon>
        <taxon>Chromobacteriaceae</taxon>
        <taxon>Vogesella</taxon>
    </lineage>
</organism>
<keyword evidence="3" id="KW-1185">Reference proteome</keyword>
<dbReference type="Proteomes" id="UP001595741">
    <property type="component" value="Unassembled WGS sequence"/>
</dbReference>
<dbReference type="PANTHER" id="PTHR40943:SF1">
    <property type="entry name" value="CYTOPLASMIC PROTEIN"/>
    <property type="match status" value="1"/>
</dbReference>
<reference evidence="3" key="1">
    <citation type="journal article" date="2019" name="Int. J. Syst. Evol. Microbiol.">
        <title>The Global Catalogue of Microorganisms (GCM) 10K type strain sequencing project: providing services to taxonomists for standard genome sequencing and annotation.</title>
        <authorList>
            <consortium name="The Broad Institute Genomics Platform"/>
            <consortium name="The Broad Institute Genome Sequencing Center for Infectious Disease"/>
            <person name="Wu L."/>
            <person name="Ma J."/>
        </authorList>
    </citation>
    <scope>NUCLEOTIDE SEQUENCE [LARGE SCALE GENOMIC DNA]</scope>
    <source>
        <strain evidence="3">KCTC 42742</strain>
    </source>
</reference>
<proteinExistence type="predicted"/>
<accession>A0ABV7RH12</accession>
<evidence type="ECO:0000313" key="3">
    <source>
        <dbReference type="Proteomes" id="UP001595741"/>
    </source>
</evidence>
<sequence length="128" mass="13935">MQQIIAVTAVGQAPAIDYPRPERLLEGKPRRETWNAFDSRDGAVAAGIWACETGAWRIAFAAGKDEFFCVISGRVQLSNEAGETWEFGPGEAAVIPAGFRGVFRVLEAVRKYYVIVERLAQAGSDEAS</sequence>
<name>A0ABV7RH12_9NEIS</name>
<dbReference type="InterPro" id="IPR014710">
    <property type="entry name" value="RmlC-like_jellyroll"/>
</dbReference>
<evidence type="ECO:0000313" key="2">
    <source>
        <dbReference type="EMBL" id="MFC3532203.1"/>
    </source>
</evidence>
<dbReference type="Pfam" id="PF05899">
    <property type="entry name" value="Cupin_3"/>
    <property type="match status" value="1"/>
</dbReference>
<evidence type="ECO:0000259" key="1">
    <source>
        <dbReference type="Pfam" id="PF05899"/>
    </source>
</evidence>
<gene>
    <name evidence="2" type="ORF">ACFOLG_08400</name>
</gene>
<dbReference type="PANTHER" id="PTHR40943">
    <property type="entry name" value="CYTOPLASMIC PROTEIN-RELATED"/>
    <property type="match status" value="1"/>
</dbReference>
<dbReference type="Gene3D" id="2.60.120.10">
    <property type="entry name" value="Jelly Rolls"/>
    <property type="match status" value="1"/>
</dbReference>
<dbReference type="InterPro" id="IPR011051">
    <property type="entry name" value="RmlC_Cupin_sf"/>
</dbReference>
<feature type="domain" description="(S)-ureidoglycine aminohydrolase cupin" evidence="1">
    <location>
        <begin position="39"/>
        <end position="113"/>
    </location>
</feature>
<protein>
    <submittedName>
        <fullName evidence="2">Cupin domain-containing protein</fullName>
    </submittedName>
</protein>
<dbReference type="InterPro" id="IPR008579">
    <property type="entry name" value="UGlyAH_Cupin_dom"/>
</dbReference>
<dbReference type="SUPFAM" id="SSF51182">
    <property type="entry name" value="RmlC-like cupins"/>
    <property type="match status" value="1"/>
</dbReference>
<dbReference type="RefSeq" id="WP_386090692.1">
    <property type="nucleotide sequence ID" value="NZ_JBHRXN010000022.1"/>
</dbReference>
<dbReference type="EMBL" id="JBHRXN010000022">
    <property type="protein sequence ID" value="MFC3532203.1"/>
    <property type="molecule type" value="Genomic_DNA"/>
</dbReference>
<comment type="caution">
    <text evidence="2">The sequence shown here is derived from an EMBL/GenBank/DDBJ whole genome shotgun (WGS) entry which is preliminary data.</text>
</comment>